<dbReference type="Proteomes" id="UP000292702">
    <property type="component" value="Unassembled WGS sequence"/>
</dbReference>
<dbReference type="GO" id="GO:0005737">
    <property type="term" value="C:cytoplasm"/>
    <property type="evidence" value="ECO:0007669"/>
    <property type="project" value="TreeGrafter"/>
</dbReference>
<dbReference type="PANTHER" id="PTHR43544">
    <property type="entry name" value="SHORT-CHAIN DEHYDROGENASE/REDUCTASE"/>
    <property type="match status" value="1"/>
</dbReference>
<evidence type="ECO:0000313" key="3">
    <source>
        <dbReference type="Proteomes" id="UP000292702"/>
    </source>
</evidence>
<dbReference type="InterPro" id="IPR051468">
    <property type="entry name" value="Fungal_SecMetab_SDRs"/>
</dbReference>
<dbReference type="Pfam" id="PF00106">
    <property type="entry name" value="adh_short"/>
    <property type="match status" value="1"/>
</dbReference>
<protein>
    <recommendedName>
        <fullName evidence="4">NAD(P)-binding protein</fullName>
    </recommendedName>
</protein>
<dbReference type="OrthoDB" id="9876299at2759"/>
<sequence length="273" mass="29184">MSSYVVTGANRGIGFEFVKQLSSQSENTIFAVVRNPSASKDLYDLQKSRENIHVVEADLTNPTSWKSAADAVAKVTGGTLDVLINNAAYMTPPVPAIDAYGEGQESKLTSDYVDFFQINVVGTIHATNAFLPLILAASKKSASSTPKVVTLSSGVADIKFISKTGLDFLAPYAVAKAAQAAVTAQYASTHYQDNVIFFTVSPGFVNTAVGTPTEDDLAAFTKIVTSFKRAVPEWNGYPITPEQSVTSMLAVIGNLTKEQNGAFLSHKGNEEWL</sequence>
<reference evidence="2 3" key="1">
    <citation type="submission" date="2018-11" db="EMBL/GenBank/DDBJ databases">
        <title>Genome assembly of Steccherinum ochraceum LE-BIN_3174, the white-rot fungus of the Steccherinaceae family (The Residual Polyporoid clade, Polyporales, Basidiomycota).</title>
        <authorList>
            <person name="Fedorova T.V."/>
            <person name="Glazunova O.A."/>
            <person name="Landesman E.O."/>
            <person name="Moiseenko K.V."/>
            <person name="Psurtseva N.V."/>
            <person name="Savinova O.S."/>
            <person name="Shakhova N.V."/>
            <person name="Tyazhelova T.V."/>
            <person name="Vasina D.V."/>
        </authorList>
    </citation>
    <scope>NUCLEOTIDE SEQUENCE [LARGE SCALE GENOMIC DNA]</scope>
    <source>
        <strain evidence="2 3">LE-BIN_3174</strain>
    </source>
</reference>
<accession>A0A4R0RH07</accession>
<gene>
    <name evidence="2" type="ORF">EIP91_001379</name>
</gene>
<evidence type="ECO:0008006" key="4">
    <source>
        <dbReference type="Google" id="ProtNLM"/>
    </source>
</evidence>
<dbReference type="SUPFAM" id="SSF51735">
    <property type="entry name" value="NAD(P)-binding Rossmann-fold domains"/>
    <property type="match status" value="1"/>
</dbReference>
<name>A0A4R0RH07_9APHY</name>
<dbReference type="InterPro" id="IPR002347">
    <property type="entry name" value="SDR_fam"/>
</dbReference>
<comment type="similarity">
    <text evidence="1">Belongs to the short-chain dehydrogenases/reductases (SDR) family.</text>
</comment>
<dbReference type="Gene3D" id="3.40.50.720">
    <property type="entry name" value="NAD(P)-binding Rossmann-like Domain"/>
    <property type="match status" value="1"/>
</dbReference>
<dbReference type="AlphaFoldDB" id="A0A4R0RH07"/>
<keyword evidence="3" id="KW-1185">Reference proteome</keyword>
<dbReference type="PANTHER" id="PTHR43544:SF15">
    <property type="entry name" value="CHAIN DEHYDROGENASE (ATSC), PUTATIVE (AFU_ORTHOLOGUE AFUA_3G00180)-RELATED"/>
    <property type="match status" value="1"/>
</dbReference>
<evidence type="ECO:0000256" key="1">
    <source>
        <dbReference type="ARBA" id="ARBA00006484"/>
    </source>
</evidence>
<dbReference type="GO" id="GO:0016491">
    <property type="term" value="F:oxidoreductase activity"/>
    <property type="evidence" value="ECO:0007669"/>
    <property type="project" value="TreeGrafter"/>
</dbReference>
<proteinExistence type="inferred from homology"/>
<evidence type="ECO:0000313" key="2">
    <source>
        <dbReference type="EMBL" id="TCD66442.1"/>
    </source>
</evidence>
<comment type="caution">
    <text evidence="2">The sequence shown here is derived from an EMBL/GenBank/DDBJ whole genome shotgun (WGS) entry which is preliminary data.</text>
</comment>
<dbReference type="EMBL" id="RWJN01000135">
    <property type="protein sequence ID" value="TCD66442.1"/>
    <property type="molecule type" value="Genomic_DNA"/>
</dbReference>
<dbReference type="InterPro" id="IPR036291">
    <property type="entry name" value="NAD(P)-bd_dom_sf"/>
</dbReference>
<organism evidence="2 3">
    <name type="scientific">Steccherinum ochraceum</name>
    <dbReference type="NCBI Taxonomy" id="92696"/>
    <lineage>
        <taxon>Eukaryota</taxon>
        <taxon>Fungi</taxon>
        <taxon>Dikarya</taxon>
        <taxon>Basidiomycota</taxon>
        <taxon>Agaricomycotina</taxon>
        <taxon>Agaricomycetes</taxon>
        <taxon>Polyporales</taxon>
        <taxon>Steccherinaceae</taxon>
        <taxon>Steccherinum</taxon>
    </lineage>
</organism>
<dbReference type="PRINTS" id="PR00081">
    <property type="entry name" value="GDHRDH"/>
</dbReference>